<evidence type="ECO:0000256" key="8">
    <source>
        <dbReference type="ARBA" id="ARBA00038263"/>
    </source>
</evidence>
<keyword evidence="4" id="KW-0479">Metal-binding</keyword>
<dbReference type="InterPro" id="IPR011050">
    <property type="entry name" value="Pectin_lyase_fold/virulence"/>
</dbReference>
<gene>
    <name evidence="9" type="ordered locus">RLO149_c021370</name>
</gene>
<dbReference type="RefSeq" id="WP_013962037.1">
    <property type="nucleotide sequence ID" value="NC_015730.1"/>
</dbReference>
<accession>F7ZLR2</accession>
<dbReference type="InterPro" id="IPR012334">
    <property type="entry name" value="Pectin_lyas_fold"/>
</dbReference>
<evidence type="ECO:0000313" key="10">
    <source>
        <dbReference type="Proteomes" id="UP000001353"/>
    </source>
</evidence>
<evidence type="ECO:0000256" key="2">
    <source>
        <dbReference type="ARBA" id="ARBA00004613"/>
    </source>
</evidence>
<comment type="subcellular location">
    <subcellularLocation>
        <location evidence="2">Secreted</location>
    </subcellularLocation>
</comment>
<evidence type="ECO:0000256" key="4">
    <source>
        <dbReference type="ARBA" id="ARBA00022723"/>
    </source>
</evidence>
<sequence>MNILSLGVSQSTTAPQIKISVASSFDKEATQMKLRLARLRTHGRVDLTLSALTLDDRDTRPLLRDAPASPELAELVTSLSAPSGDDSVVAAELTQTLELGALYLVSYEISEASPLATVYFPRLGCPFDFQALNTTPGVHNRLVTATNDTDTTLLRTEGSLTFGFVSCCKAEWTVDLPLGTTGDELSNTTTGRFSGAGRAVATTTRALTTGEDYVLYYEITGDGGSNGLFTAINGPFGFRQLQRTIGVHNVILTCQNAELNPFLRINGDLTFGAISLRLRGPDAGRRVNWEVGAGELSRAGKAYVPSAEIYVSPTGSDSVGTGAATNPYQSPEFATSRAMPGDTIFLRPGVYDPFEVQGSGSAGSPLTITTLPGEERQVIIRGDLKSHVAYGGPGVAQNNAMRDGIRIVGKNHVVLR</sequence>
<comment type="similarity">
    <text evidence="8">Belongs to the polysaccharide lyase 9 family.</text>
</comment>
<dbReference type="STRING" id="391595.RLO149_c021370"/>
<dbReference type="eggNOG" id="COG2931">
    <property type="taxonomic scope" value="Bacteria"/>
</dbReference>
<evidence type="ECO:0000256" key="7">
    <source>
        <dbReference type="ARBA" id="ARBA00023239"/>
    </source>
</evidence>
<organism evidence="9 10">
    <name type="scientific">Roseobacter litoralis (strain ATCC 49566 / DSM 6996 / JCM 21268 / NBRC 15278 / OCh 149)</name>
    <dbReference type="NCBI Taxonomy" id="391595"/>
    <lineage>
        <taxon>Bacteria</taxon>
        <taxon>Pseudomonadati</taxon>
        <taxon>Pseudomonadota</taxon>
        <taxon>Alphaproteobacteria</taxon>
        <taxon>Rhodobacterales</taxon>
        <taxon>Roseobacteraceae</taxon>
        <taxon>Roseobacter</taxon>
    </lineage>
</organism>
<keyword evidence="10" id="KW-1185">Reference proteome</keyword>
<dbReference type="Proteomes" id="UP000001353">
    <property type="component" value="Chromosome"/>
</dbReference>
<dbReference type="OrthoDB" id="7843603at2"/>
<keyword evidence="7" id="KW-0456">Lyase</keyword>
<reference evidence="9 10" key="1">
    <citation type="journal article" date="2011" name="BMC Genomics">
        <title>Comparative genome analysis and genome-guided physiological analysis of Roseobacter litoralis.</title>
        <authorList>
            <person name="Kalhoefer D."/>
            <person name="Thole S."/>
            <person name="Voget S."/>
            <person name="Lehmann R."/>
            <person name="Liesegang H."/>
            <person name="Wollher A."/>
            <person name="Daniel R."/>
            <person name="Simon M."/>
            <person name="Brinkhoff T."/>
        </authorList>
    </citation>
    <scope>NUCLEOTIDE SEQUENCE [LARGE SCALE GENOMIC DNA]</scope>
    <source>
        <strain evidence="10">ATCC 49566 / DSM 6996 / JCM 21268 / NBRC 15278 / OCh 149</strain>
    </source>
</reference>
<comment type="cofactor">
    <cofactor evidence="1">
        <name>Ca(2+)</name>
        <dbReference type="ChEBI" id="CHEBI:29108"/>
    </cofactor>
</comment>
<dbReference type="EMBL" id="CP002623">
    <property type="protein sequence ID" value="AEI94113.1"/>
    <property type="molecule type" value="Genomic_DNA"/>
</dbReference>
<dbReference type="GO" id="GO:0046872">
    <property type="term" value="F:metal ion binding"/>
    <property type="evidence" value="ECO:0007669"/>
    <property type="project" value="UniProtKB-KW"/>
</dbReference>
<keyword evidence="3" id="KW-0964">Secreted</keyword>
<evidence type="ECO:0000256" key="5">
    <source>
        <dbReference type="ARBA" id="ARBA00022729"/>
    </source>
</evidence>
<dbReference type="PANTHER" id="PTHR40088:SF1">
    <property type="entry name" value="PECTATE LYASE PEL9"/>
    <property type="match status" value="1"/>
</dbReference>
<dbReference type="PANTHER" id="PTHR40088">
    <property type="entry name" value="PECTATE LYASE (EUROFUNG)"/>
    <property type="match status" value="1"/>
</dbReference>
<proteinExistence type="inferred from homology"/>
<dbReference type="HOGENOM" id="CLU_660355_0_0_5"/>
<keyword evidence="6" id="KW-0106">Calcium</keyword>
<evidence type="ECO:0000256" key="3">
    <source>
        <dbReference type="ARBA" id="ARBA00022525"/>
    </source>
</evidence>
<keyword evidence="5" id="KW-0732">Signal</keyword>
<dbReference type="AlphaFoldDB" id="F7ZLR2"/>
<dbReference type="Gene3D" id="2.160.20.10">
    <property type="entry name" value="Single-stranded right-handed beta-helix, Pectin lyase-like"/>
    <property type="match status" value="1"/>
</dbReference>
<dbReference type="SUPFAM" id="SSF51126">
    <property type="entry name" value="Pectin lyase-like"/>
    <property type="match status" value="1"/>
</dbReference>
<dbReference type="GO" id="GO:0005576">
    <property type="term" value="C:extracellular region"/>
    <property type="evidence" value="ECO:0007669"/>
    <property type="project" value="UniProtKB-SubCell"/>
</dbReference>
<evidence type="ECO:0000256" key="6">
    <source>
        <dbReference type="ARBA" id="ARBA00022837"/>
    </source>
</evidence>
<evidence type="ECO:0008006" key="11">
    <source>
        <dbReference type="Google" id="ProtNLM"/>
    </source>
</evidence>
<dbReference type="GO" id="GO:0016837">
    <property type="term" value="F:carbon-oxygen lyase activity, acting on polysaccharides"/>
    <property type="evidence" value="ECO:0007669"/>
    <property type="project" value="TreeGrafter"/>
</dbReference>
<evidence type="ECO:0000313" key="9">
    <source>
        <dbReference type="EMBL" id="AEI94113.1"/>
    </source>
</evidence>
<dbReference type="KEGG" id="rli:RLO149_c021370"/>
<evidence type="ECO:0000256" key="1">
    <source>
        <dbReference type="ARBA" id="ARBA00001913"/>
    </source>
</evidence>
<name>F7ZLR2_ROSLO</name>
<dbReference type="InterPro" id="IPR052052">
    <property type="entry name" value="Polysaccharide_Lyase_9"/>
</dbReference>
<protein>
    <recommendedName>
        <fullName evidence="11">DUF1565 domain-containing protein</fullName>
    </recommendedName>
</protein>